<reference evidence="2" key="1">
    <citation type="submission" date="2019-03" db="EMBL/GenBank/DDBJ databases">
        <title>Long read genome sequence of the mycoparasitic Pythium oligandrum ATCC 38472 isolated from sugarbeet rhizosphere.</title>
        <authorList>
            <person name="Gaulin E."/>
        </authorList>
    </citation>
    <scope>NUCLEOTIDE SEQUENCE</scope>
    <source>
        <strain evidence="2">ATCC 38472_TT</strain>
    </source>
</reference>
<comment type="caution">
    <text evidence="2">The sequence shown here is derived from an EMBL/GenBank/DDBJ whole genome shotgun (WGS) entry which is preliminary data.</text>
</comment>
<keyword evidence="3" id="KW-1185">Reference proteome</keyword>
<organism evidence="2 3">
    <name type="scientific">Pythium oligandrum</name>
    <name type="common">Mycoparasitic fungus</name>
    <dbReference type="NCBI Taxonomy" id="41045"/>
    <lineage>
        <taxon>Eukaryota</taxon>
        <taxon>Sar</taxon>
        <taxon>Stramenopiles</taxon>
        <taxon>Oomycota</taxon>
        <taxon>Peronosporomycetes</taxon>
        <taxon>Pythiales</taxon>
        <taxon>Pythiaceae</taxon>
        <taxon>Pythium</taxon>
    </lineage>
</organism>
<evidence type="ECO:0000313" key="3">
    <source>
        <dbReference type="Proteomes" id="UP000794436"/>
    </source>
</evidence>
<feature type="compositionally biased region" description="Polar residues" evidence="1">
    <location>
        <begin position="132"/>
        <end position="145"/>
    </location>
</feature>
<dbReference type="Proteomes" id="UP000794436">
    <property type="component" value="Unassembled WGS sequence"/>
</dbReference>
<dbReference type="AlphaFoldDB" id="A0A8K1CHV3"/>
<feature type="region of interest" description="Disordered" evidence="1">
    <location>
        <begin position="88"/>
        <end position="218"/>
    </location>
</feature>
<gene>
    <name evidence="2" type="ORF">Poli38472_002446</name>
</gene>
<feature type="compositionally biased region" description="Polar residues" evidence="1">
    <location>
        <begin position="90"/>
        <end position="103"/>
    </location>
</feature>
<name>A0A8K1CHV3_PYTOL</name>
<dbReference type="EMBL" id="SPLM01000072">
    <property type="protein sequence ID" value="TMW63505.1"/>
    <property type="molecule type" value="Genomic_DNA"/>
</dbReference>
<feature type="compositionally biased region" description="Low complexity" evidence="1">
    <location>
        <begin position="190"/>
        <end position="204"/>
    </location>
</feature>
<protein>
    <submittedName>
        <fullName evidence="2">Uncharacterized protein</fullName>
    </submittedName>
</protein>
<sequence>MAIVLNWMRVFKFNWLRKCKACGGRRDRCLCKRPSLAMEQIFFLEERKNKFGARNFSHVSDTVISSSTSGTVLSSGTSFGEEYRAGDFYRSTQQRSSPRQNNALVRKNSGKMVLVHRGSNPRPVDDMAYDYNTGNVDQNDPYSSKSVERTYPRPRRQLPPSRSSSGRDSAPRRDDRSIQVYSHRNGRGGRSSSRSSSRMGNNDSLIIRPSNSSSYRPSAATDRLSVDCNIGSFNPASKMYGSSYAPSIAEDETDVLNQLNGLLQLPSPASSTSTALDHARYRPFY</sequence>
<proteinExistence type="predicted"/>
<dbReference type="OrthoDB" id="166453at2759"/>
<evidence type="ECO:0000313" key="2">
    <source>
        <dbReference type="EMBL" id="TMW63505.1"/>
    </source>
</evidence>
<accession>A0A8K1CHV3</accession>
<evidence type="ECO:0000256" key="1">
    <source>
        <dbReference type="SAM" id="MobiDB-lite"/>
    </source>
</evidence>